<dbReference type="EMBL" id="KN825998">
    <property type="protein sequence ID" value="KIK80527.1"/>
    <property type="molecule type" value="Genomic_DNA"/>
</dbReference>
<dbReference type="HOGENOM" id="CLU_2483989_0_0_1"/>
<proteinExistence type="predicted"/>
<accession>A0A0D0CCN7</accession>
<dbReference type="Proteomes" id="UP000054538">
    <property type="component" value="Unassembled WGS sequence"/>
</dbReference>
<dbReference type="InParanoid" id="A0A0D0CCN7"/>
<keyword evidence="2" id="KW-1185">Reference proteome</keyword>
<sequence length="87" mass="10009">MSDRPMKKHGESSFKLRLPVTWKSIYHIFNECVVSRYTSPQFPSQVKSPPPPLGLVEGQPKQEIGEILYSGLEMLVLVQLNHVQFQR</sequence>
<protein>
    <submittedName>
        <fullName evidence="1">Uncharacterized protein</fullName>
    </submittedName>
</protein>
<organism evidence="1 2">
    <name type="scientific">Paxillus rubicundulus Ve08.2h10</name>
    <dbReference type="NCBI Taxonomy" id="930991"/>
    <lineage>
        <taxon>Eukaryota</taxon>
        <taxon>Fungi</taxon>
        <taxon>Dikarya</taxon>
        <taxon>Basidiomycota</taxon>
        <taxon>Agaricomycotina</taxon>
        <taxon>Agaricomycetes</taxon>
        <taxon>Agaricomycetidae</taxon>
        <taxon>Boletales</taxon>
        <taxon>Paxilineae</taxon>
        <taxon>Paxillaceae</taxon>
        <taxon>Paxillus</taxon>
    </lineage>
</organism>
<dbReference type="AlphaFoldDB" id="A0A0D0CCN7"/>
<evidence type="ECO:0000313" key="2">
    <source>
        <dbReference type="Proteomes" id="UP000054538"/>
    </source>
</evidence>
<evidence type="ECO:0000313" key="1">
    <source>
        <dbReference type="EMBL" id="KIK80527.1"/>
    </source>
</evidence>
<reference evidence="1 2" key="1">
    <citation type="submission" date="2014-04" db="EMBL/GenBank/DDBJ databases">
        <authorList>
            <consortium name="DOE Joint Genome Institute"/>
            <person name="Kuo A."/>
            <person name="Kohler A."/>
            <person name="Jargeat P."/>
            <person name="Nagy L.G."/>
            <person name="Floudas D."/>
            <person name="Copeland A."/>
            <person name="Barry K.W."/>
            <person name="Cichocki N."/>
            <person name="Veneault-Fourrey C."/>
            <person name="LaButti K."/>
            <person name="Lindquist E.A."/>
            <person name="Lipzen A."/>
            <person name="Lundell T."/>
            <person name="Morin E."/>
            <person name="Murat C."/>
            <person name="Sun H."/>
            <person name="Tunlid A."/>
            <person name="Henrissat B."/>
            <person name="Grigoriev I.V."/>
            <person name="Hibbett D.S."/>
            <person name="Martin F."/>
            <person name="Nordberg H.P."/>
            <person name="Cantor M.N."/>
            <person name="Hua S.X."/>
        </authorList>
    </citation>
    <scope>NUCLEOTIDE SEQUENCE [LARGE SCALE GENOMIC DNA]</scope>
    <source>
        <strain evidence="1 2">Ve08.2h10</strain>
    </source>
</reference>
<gene>
    <name evidence="1" type="ORF">PAXRUDRAFT_833468</name>
</gene>
<dbReference type="STRING" id="930991.A0A0D0CCN7"/>
<reference evidence="2" key="2">
    <citation type="submission" date="2015-01" db="EMBL/GenBank/DDBJ databases">
        <title>Evolutionary Origins and Diversification of the Mycorrhizal Mutualists.</title>
        <authorList>
            <consortium name="DOE Joint Genome Institute"/>
            <consortium name="Mycorrhizal Genomics Consortium"/>
            <person name="Kohler A."/>
            <person name="Kuo A."/>
            <person name="Nagy L.G."/>
            <person name="Floudas D."/>
            <person name="Copeland A."/>
            <person name="Barry K.W."/>
            <person name="Cichocki N."/>
            <person name="Veneault-Fourrey C."/>
            <person name="LaButti K."/>
            <person name="Lindquist E.A."/>
            <person name="Lipzen A."/>
            <person name="Lundell T."/>
            <person name="Morin E."/>
            <person name="Murat C."/>
            <person name="Riley R."/>
            <person name="Ohm R."/>
            <person name="Sun H."/>
            <person name="Tunlid A."/>
            <person name="Henrissat B."/>
            <person name="Grigoriev I.V."/>
            <person name="Hibbett D.S."/>
            <person name="Martin F."/>
        </authorList>
    </citation>
    <scope>NUCLEOTIDE SEQUENCE [LARGE SCALE GENOMIC DNA]</scope>
    <source>
        <strain evidence="2">Ve08.2h10</strain>
    </source>
</reference>
<name>A0A0D0CCN7_9AGAM</name>